<reference evidence="10" key="1">
    <citation type="submission" date="2014-10" db="EMBL/GenBank/DDBJ databases">
        <authorList>
            <person name="Seo M.-J."/>
            <person name="Seok Y.J."/>
            <person name="Cha I.-T."/>
        </authorList>
    </citation>
    <scope>NUCLEOTIDE SEQUENCE</scope>
    <source>
        <strain evidence="10">CL_98</strain>
        <tissue evidence="10">Adductor muscle</tissue>
    </source>
</reference>
<dbReference type="AlphaFoldDB" id="A0A141AX67"/>
<evidence type="ECO:0000256" key="1">
    <source>
        <dbReference type="ARBA" id="ARBA00004370"/>
    </source>
</evidence>
<keyword evidence="9" id="KW-0679">Respiratory chain</keyword>
<evidence type="ECO:0000256" key="7">
    <source>
        <dbReference type="ARBA" id="ARBA00023136"/>
    </source>
</evidence>
<dbReference type="PANTHER" id="PTHR11058">
    <property type="entry name" value="NADH-UBIQUINONE OXIDOREDUCTASE CHAIN 3"/>
    <property type="match status" value="1"/>
</dbReference>
<organism evidence="10">
    <name type="scientific">Cucullaea labiata</name>
    <dbReference type="NCBI Taxonomy" id="142556"/>
    <lineage>
        <taxon>Eukaryota</taxon>
        <taxon>Metazoa</taxon>
        <taxon>Spiralia</taxon>
        <taxon>Lophotrochozoa</taxon>
        <taxon>Mollusca</taxon>
        <taxon>Bivalvia</taxon>
        <taxon>Autobranchia</taxon>
        <taxon>Pteriomorphia</taxon>
        <taxon>Arcoida</taxon>
        <taxon>Arcoidea</taxon>
        <taxon>Cucullaeidae</taxon>
        <taxon>Cucullaea</taxon>
    </lineage>
</organism>
<proteinExistence type="inferred from homology"/>
<evidence type="ECO:0000256" key="9">
    <source>
        <dbReference type="RuleBase" id="RU003640"/>
    </source>
</evidence>
<keyword evidence="7 9" id="KW-0472">Membrane</keyword>
<comment type="caution">
    <text evidence="9">Lacks conserved residue(s) required for the propagation of feature annotation.</text>
</comment>
<dbReference type="PANTHER" id="PTHR11058:SF9">
    <property type="entry name" value="NADH-UBIQUINONE OXIDOREDUCTASE CHAIN 3"/>
    <property type="match status" value="1"/>
</dbReference>
<comment type="catalytic activity">
    <reaction evidence="8 9">
        <text>a ubiquinone + NADH + 5 H(+)(in) = a ubiquinol + NAD(+) + 4 H(+)(out)</text>
        <dbReference type="Rhea" id="RHEA:29091"/>
        <dbReference type="Rhea" id="RHEA-COMP:9565"/>
        <dbReference type="Rhea" id="RHEA-COMP:9566"/>
        <dbReference type="ChEBI" id="CHEBI:15378"/>
        <dbReference type="ChEBI" id="CHEBI:16389"/>
        <dbReference type="ChEBI" id="CHEBI:17976"/>
        <dbReference type="ChEBI" id="CHEBI:57540"/>
        <dbReference type="ChEBI" id="CHEBI:57945"/>
        <dbReference type="EC" id="7.1.1.2"/>
    </reaction>
</comment>
<comment type="similarity">
    <text evidence="2 9">Belongs to the complex I subunit 3 family.</text>
</comment>
<feature type="transmembrane region" description="Helical" evidence="9">
    <location>
        <begin position="32"/>
        <end position="52"/>
    </location>
</feature>
<sequence>MVNLLVVFGVVIVGGMFMLFSVPGWFKFCGAILMVGLVFLLSIFLGSQGFSFREKLSPYECGFEPIGGARSAFSLRFFLLGMIFLVFDAEIVLLFPMLGVMFGGVSSVSCVFQGMLFLGILLFGLWYEWSEGSLEWA</sequence>
<evidence type="ECO:0000256" key="8">
    <source>
        <dbReference type="ARBA" id="ARBA00049551"/>
    </source>
</evidence>
<accession>A0A141AX67</accession>
<dbReference type="Gene3D" id="1.20.58.1610">
    <property type="entry name" value="NADH:ubiquinone/plastoquinone oxidoreductase, chain 3"/>
    <property type="match status" value="1"/>
</dbReference>
<comment type="function">
    <text evidence="9">Core subunit of the mitochondrial membrane respiratory chain NADH dehydrogenase (Complex I) which catalyzes electron transfer from NADH through the respiratory chain, using ubiquinone as an electron acceptor. Essential for the catalytic activity of complex I.</text>
</comment>
<feature type="transmembrane region" description="Helical" evidence="9">
    <location>
        <begin position="5"/>
        <end position="26"/>
    </location>
</feature>
<name>A0A141AX67_9BIVA</name>
<dbReference type="InterPro" id="IPR038430">
    <property type="entry name" value="NDAH_ubi_oxred_su3_sf"/>
</dbReference>
<geneLocation type="mitochondrion" evidence="10"/>
<keyword evidence="9" id="KW-0830">Ubiquinone</keyword>
<comment type="subcellular location">
    <subcellularLocation>
        <location evidence="1">Membrane</location>
    </subcellularLocation>
    <subcellularLocation>
        <location evidence="9">Mitochondrion membrane</location>
        <topology evidence="9">Multi-pass membrane protein</topology>
    </subcellularLocation>
</comment>
<evidence type="ECO:0000256" key="4">
    <source>
        <dbReference type="ARBA" id="ARBA00022448"/>
    </source>
</evidence>
<dbReference type="EC" id="7.1.1.2" evidence="9"/>
<evidence type="ECO:0000256" key="6">
    <source>
        <dbReference type="ARBA" id="ARBA00022989"/>
    </source>
</evidence>
<protein>
    <recommendedName>
        <fullName evidence="3 9">NADH-ubiquinone oxidoreductase chain 3</fullName>
        <ecNumber evidence="9">7.1.1.2</ecNumber>
    </recommendedName>
</protein>
<dbReference type="GO" id="GO:0008137">
    <property type="term" value="F:NADH dehydrogenase (ubiquinone) activity"/>
    <property type="evidence" value="ECO:0007669"/>
    <property type="project" value="UniProtKB-UniRule"/>
</dbReference>
<dbReference type="Pfam" id="PF00507">
    <property type="entry name" value="Oxidored_q4"/>
    <property type="match status" value="1"/>
</dbReference>
<feature type="transmembrane region" description="Helical" evidence="9">
    <location>
        <begin position="73"/>
        <end position="95"/>
    </location>
</feature>
<gene>
    <name evidence="10" type="primary">ND3</name>
</gene>
<keyword evidence="4 9" id="KW-0813">Transport</keyword>
<keyword evidence="9" id="KW-0249">Electron transport</keyword>
<evidence type="ECO:0000256" key="2">
    <source>
        <dbReference type="ARBA" id="ARBA00008472"/>
    </source>
</evidence>
<keyword evidence="9" id="KW-0520">NAD</keyword>
<keyword evidence="9" id="KW-1278">Translocase</keyword>
<keyword evidence="5 9" id="KW-0812">Transmembrane</keyword>
<dbReference type="EMBL" id="KP091889">
    <property type="protein sequence ID" value="AJY78502.1"/>
    <property type="molecule type" value="Genomic_DNA"/>
</dbReference>
<dbReference type="GO" id="GO:0030964">
    <property type="term" value="C:NADH dehydrogenase complex"/>
    <property type="evidence" value="ECO:0007669"/>
    <property type="project" value="TreeGrafter"/>
</dbReference>
<keyword evidence="6 9" id="KW-1133">Transmembrane helix</keyword>
<feature type="transmembrane region" description="Helical" evidence="9">
    <location>
        <begin position="101"/>
        <end position="127"/>
    </location>
</feature>
<dbReference type="InterPro" id="IPR000440">
    <property type="entry name" value="NADH_UbQ/plastoQ_OxRdtase_su3"/>
</dbReference>
<keyword evidence="9 10" id="KW-0496">Mitochondrion</keyword>
<evidence type="ECO:0000256" key="3">
    <source>
        <dbReference type="ARBA" id="ARBA00021007"/>
    </source>
</evidence>
<evidence type="ECO:0000313" key="10">
    <source>
        <dbReference type="EMBL" id="AJY78502.1"/>
    </source>
</evidence>
<dbReference type="GO" id="GO:0031966">
    <property type="term" value="C:mitochondrial membrane"/>
    <property type="evidence" value="ECO:0007669"/>
    <property type="project" value="UniProtKB-SubCell"/>
</dbReference>
<evidence type="ECO:0000256" key="5">
    <source>
        <dbReference type="ARBA" id="ARBA00022692"/>
    </source>
</evidence>